<proteinExistence type="predicted"/>
<organism evidence="2 5">
    <name type="scientific">Antrihabitans spumae</name>
    <dbReference type="NCBI Taxonomy" id="3373370"/>
    <lineage>
        <taxon>Bacteria</taxon>
        <taxon>Bacillati</taxon>
        <taxon>Actinomycetota</taxon>
        <taxon>Actinomycetes</taxon>
        <taxon>Mycobacteriales</taxon>
        <taxon>Nocardiaceae</taxon>
        <taxon>Antrihabitans</taxon>
    </lineage>
</organism>
<keyword evidence="1" id="KW-1133">Transmembrane helix</keyword>
<keyword evidence="5" id="KW-1185">Reference proteome</keyword>
<gene>
    <name evidence="3" type="ORF">ACHIPV_05740</name>
    <name evidence="2" type="ORF">ACHIRB_14405</name>
</gene>
<dbReference type="EMBL" id="JBIMSN010000060">
    <property type="protein sequence ID" value="MFH5229752.1"/>
    <property type="molecule type" value="Genomic_DNA"/>
</dbReference>
<evidence type="ECO:0000313" key="5">
    <source>
        <dbReference type="Proteomes" id="UP001609219"/>
    </source>
</evidence>
<evidence type="ECO:0000313" key="2">
    <source>
        <dbReference type="EMBL" id="MFH5229752.1"/>
    </source>
</evidence>
<dbReference type="RefSeq" id="WP_395123769.1">
    <property type="nucleotide sequence ID" value="NZ_JBIMSN010000060.1"/>
</dbReference>
<dbReference type="EMBL" id="JBIMSP010000006">
    <property type="protein sequence ID" value="MFH5241388.1"/>
    <property type="molecule type" value="Genomic_DNA"/>
</dbReference>
<evidence type="ECO:0000313" key="3">
    <source>
        <dbReference type="EMBL" id="MFH5241388.1"/>
    </source>
</evidence>
<name>A0ABW7K3Z2_9NOCA</name>
<keyword evidence="1" id="KW-0812">Transmembrane</keyword>
<accession>A0ABW7K3Z2</accession>
<dbReference type="Proteomes" id="UP001609219">
    <property type="component" value="Unassembled WGS sequence"/>
</dbReference>
<feature type="transmembrane region" description="Helical" evidence="1">
    <location>
        <begin position="6"/>
        <end position="28"/>
    </location>
</feature>
<protein>
    <submittedName>
        <fullName evidence="2">Uncharacterized protein</fullName>
    </submittedName>
</protein>
<sequence length="223" mass="25107">MELTELATIAGPVVALVGVALAIWALVYSKQSRDLAEQSSKESAKAIGLAEESNDIATDAKDVAEEANRISRRAEDRDTERHDVEWEHITAEPGVYELVNNGTDTAYRVRVSFWVGEWSANGACDEVGPGEAISVVIPEAVDEFELEMTEVREDRREEERVAQLRRNDPLMRTWIPGMVQVPDTYRFQHQTGYRAVWQTALGTQMIAEPKAWLEELADHNDHE</sequence>
<evidence type="ECO:0000313" key="4">
    <source>
        <dbReference type="Proteomes" id="UP001609176"/>
    </source>
</evidence>
<reference evidence="4 5" key="1">
    <citation type="submission" date="2024-10" db="EMBL/GenBank/DDBJ databases">
        <authorList>
            <person name="Riesco R."/>
        </authorList>
    </citation>
    <scope>NUCLEOTIDE SEQUENCE [LARGE SCALE GENOMIC DNA]</scope>
    <source>
        <strain evidence="3 4">NCIMB 15448</strain>
        <strain evidence="2 5">NCIMB 15450</strain>
    </source>
</reference>
<dbReference type="Proteomes" id="UP001609176">
    <property type="component" value="Unassembled WGS sequence"/>
</dbReference>
<keyword evidence="1" id="KW-0472">Membrane</keyword>
<evidence type="ECO:0000256" key="1">
    <source>
        <dbReference type="SAM" id="Phobius"/>
    </source>
</evidence>
<comment type="caution">
    <text evidence="2">The sequence shown here is derived from an EMBL/GenBank/DDBJ whole genome shotgun (WGS) entry which is preliminary data.</text>
</comment>